<dbReference type="GO" id="GO:0003677">
    <property type="term" value="F:DNA binding"/>
    <property type="evidence" value="ECO:0007669"/>
    <property type="project" value="InterPro"/>
</dbReference>
<dbReference type="STRING" id="1121400.SAMN02746065_10261"/>
<dbReference type="EMBL" id="FWXY01000002">
    <property type="protein sequence ID" value="SMC42389.1"/>
    <property type="molecule type" value="Genomic_DNA"/>
</dbReference>
<evidence type="ECO:0000313" key="2">
    <source>
        <dbReference type="EMBL" id="SMC42389.1"/>
    </source>
</evidence>
<organism evidence="2 3">
    <name type="scientific">Desulfocicer vacuolatum DSM 3385</name>
    <dbReference type="NCBI Taxonomy" id="1121400"/>
    <lineage>
        <taxon>Bacteria</taxon>
        <taxon>Pseudomonadati</taxon>
        <taxon>Thermodesulfobacteriota</taxon>
        <taxon>Desulfobacteria</taxon>
        <taxon>Desulfobacterales</taxon>
        <taxon>Desulfobacteraceae</taxon>
        <taxon>Desulfocicer</taxon>
    </lineage>
</organism>
<dbReference type="Proteomes" id="UP000192418">
    <property type="component" value="Unassembled WGS sequence"/>
</dbReference>
<evidence type="ECO:0000259" key="1">
    <source>
        <dbReference type="PROSITE" id="PS50943"/>
    </source>
</evidence>
<dbReference type="AlphaFoldDB" id="A0A1W1Z1T4"/>
<dbReference type="OrthoDB" id="6302218at2"/>
<proteinExistence type="predicted"/>
<protein>
    <submittedName>
        <fullName evidence="2">Helix-turn-helix</fullName>
    </submittedName>
</protein>
<keyword evidence="3" id="KW-1185">Reference proteome</keyword>
<dbReference type="InterPro" id="IPR010982">
    <property type="entry name" value="Lambda_DNA-bd_dom_sf"/>
</dbReference>
<sequence>MNMPEDKRFMSIDEHLKIIQEKYNHLAGRLHQSETLKDAVSIEKTGEVVRAARKSQGLTRKALCQLSGVSYSTLNKVETGSVSIRLDIMMKIVKTLGLNLWIG</sequence>
<gene>
    <name evidence="2" type="ORF">SAMN02746065_10261</name>
</gene>
<dbReference type="Gene3D" id="1.10.260.40">
    <property type="entry name" value="lambda repressor-like DNA-binding domains"/>
    <property type="match status" value="1"/>
</dbReference>
<evidence type="ECO:0000313" key="3">
    <source>
        <dbReference type="Proteomes" id="UP000192418"/>
    </source>
</evidence>
<dbReference type="SUPFAM" id="SSF47413">
    <property type="entry name" value="lambda repressor-like DNA-binding domains"/>
    <property type="match status" value="1"/>
</dbReference>
<name>A0A1W1Z1T4_9BACT</name>
<reference evidence="2 3" key="1">
    <citation type="submission" date="2017-04" db="EMBL/GenBank/DDBJ databases">
        <authorList>
            <person name="Afonso C.L."/>
            <person name="Miller P.J."/>
            <person name="Scott M.A."/>
            <person name="Spackman E."/>
            <person name="Goraichik I."/>
            <person name="Dimitrov K.M."/>
            <person name="Suarez D.L."/>
            <person name="Swayne D.E."/>
        </authorList>
    </citation>
    <scope>NUCLEOTIDE SEQUENCE [LARGE SCALE GENOMIC DNA]</scope>
    <source>
        <strain evidence="2 3">DSM 3385</strain>
    </source>
</reference>
<dbReference type="CDD" id="cd00093">
    <property type="entry name" value="HTH_XRE"/>
    <property type="match status" value="1"/>
</dbReference>
<dbReference type="Pfam" id="PF01381">
    <property type="entry name" value="HTH_3"/>
    <property type="match status" value="1"/>
</dbReference>
<dbReference type="PROSITE" id="PS50943">
    <property type="entry name" value="HTH_CROC1"/>
    <property type="match status" value="1"/>
</dbReference>
<accession>A0A1W1Z1T4</accession>
<dbReference type="SMART" id="SM00530">
    <property type="entry name" value="HTH_XRE"/>
    <property type="match status" value="1"/>
</dbReference>
<dbReference type="InterPro" id="IPR001387">
    <property type="entry name" value="Cro/C1-type_HTH"/>
</dbReference>
<feature type="domain" description="HTH cro/C1-type" evidence="1">
    <location>
        <begin position="49"/>
        <end position="100"/>
    </location>
</feature>